<evidence type="ECO:0008006" key="18">
    <source>
        <dbReference type="Google" id="ProtNLM"/>
    </source>
</evidence>
<dbReference type="FunFam" id="2.60.40.10:FF:000328">
    <property type="entry name" value="CLUMA_CG000981, isoform A"/>
    <property type="match status" value="1"/>
</dbReference>
<comment type="subcellular location">
    <subcellularLocation>
        <location evidence="1">Cell membrane</location>
    </subcellularLocation>
    <subcellularLocation>
        <location evidence="2">Secreted</location>
    </subcellularLocation>
</comment>
<evidence type="ECO:0000256" key="13">
    <source>
        <dbReference type="SAM" id="Phobius"/>
    </source>
</evidence>
<keyword evidence="17" id="KW-1185">Reference proteome</keyword>
<dbReference type="InterPro" id="IPR013783">
    <property type="entry name" value="Ig-like_fold"/>
</dbReference>
<organism evidence="16 17">
    <name type="scientific">Laodelphax striatellus</name>
    <name type="common">Small brown planthopper</name>
    <name type="synonym">Delphax striatella</name>
    <dbReference type="NCBI Taxonomy" id="195883"/>
    <lineage>
        <taxon>Eukaryota</taxon>
        <taxon>Metazoa</taxon>
        <taxon>Ecdysozoa</taxon>
        <taxon>Arthropoda</taxon>
        <taxon>Hexapoda</taxon>
        <taxon>Insecta</taxon>
        <taxon>Pterygota</taxon>
        <taxon>Neoptera</taxon>
        <taxon>Paraneoptera</taxon>
        <taxon>Hemiptera</taxon>
        <taxon>Auchenorrhyncha</taxon>
        <taxon>Fulgoroidea</taxon>
        <taxon>Delphacidae</taxon>
        <taxon>Criomorphinae</taxon>
        <taxon>Laodelphax</taxon>
    </lineage>
</organism>
<dbReference type="InterPro" id="IPR007110">
    <property type="entry name" value="Ig-like_dom"/>
</dbReference>
<gene>
    <name evidence="16" type="ORF">LSTR_LSTR009665</name>
</gene>
<evidence type="ECO:0000259" key="14">
    <source>
        <dbReference type="PROSITE" id="PS50835"/>
    </source>
</evidence>
<keyword evidence="13" id="KW-1133">Transmembrane helix</keyword>
<name>A0A482WNK4_LAOST</name>
<dbReference type="PANTHER" id="PTHR23192:SF85">
    <property type="entry name" value="GLIOMEDIN"/>
    <property type="match status" value="1"/>
</dbReference>
<keyword evidence="5" id="KW-0732">Signal</keyword>
<keyword evidence="9" id="KW-0325">Glycoprotein</keyword>
<protein>
    <recommendedName>
        <fullName evidence="18">Olfactomedin-like domain-containing protein</fullName>
    </recommendedName>
</protein>
<feature type="compositionally biased region" description="Low complexity" evidence="12">
    <location>
        <begin position="302"/>
        <end position="329"/>
    </location>
</feature>
<keyword evidence="13" id="KW-0812">Transmembrane</keyword>
<dbReference type="GO" id="GO:0005886">
    <property type="term" value="C:plasma membrane"/>
    <property type="evidence" value="ECO:0007669"/>
    <property type="project" value="UniProtKB-SubCell"/>
</dbReference>
<dbReference type="Proteomes" id="UP000291343">
    <property type="component" value="Unassembled WGS sequence"/>
</dbReference>
<proteinExistence type="predicted"/>
<dbReference type="Pfam" id="PF13927">
    <property type="entry name" value="Ig_3"/>
    <property type="match status" value="2"/>
</dbReference>
<feature type="compositionally biased region" description="Basic and acidic residues" evidence="12">
    <location>
        <begin position="124"/>
        <end position="144"/>
    </location>
</feature>
<feature type="region of interest" description="Disordered" evidence="12">
    <location>
        <begin position="1"/>
        <end position="37"/>
    </location>
</feature>
<evidence type="ECO:0000256" key="1">
    <source>
        <dbReference type="ARBA" id="ARBA00004236"/>
    </source>
</evidence>
<evidence type="ECO:0000259" key="15">
    <source>
        <dbReference type="PROSITE" id="PS51132"/>
    </source>
</evidence>
<evidence type="ECO:0000256" key="9">
    <source>
        <dbReference type="ARBA" id="ARBA00023180"/>
    </source>
</evidence>
<dbReference type="FunCoup" id="A0A482WNK4">
    <property type="interactions" value="25"/>
</dbReference>
<dbReference type="InterPro" id="IPR003598">
    <property type="entry name" value="Ig_sub2"/>
</dbReference>
<feature type="domain" description="Ig-like" evidence="14">
    <location>
        <begin position="347"/>
        <end position="440"/>
    </location>
</feature>
<dbReference type="OrthoDB" id="8626508at2759"/>
<comment type="caution">
    <text evidence="16">The sequence shown here is derived from an EMBL/GenBank/DDBJ whole genome shotgun (WGS) entry which is preliminary data.</text>
</comment>
<accession>A0A482WNK4</accession>
<evidence type="ECO:0000256" key="12">
    <source>
        <dbReference type="SAM" id="MobiDB-lite"/>
    </source>
</evidence>
<feature type="region of interest" description="Disordered" evidence="12">
    <location>
        <begin position="177"/>
        <end position="331"/>
    </location>
</feature>
<dbReference type="InterPro" id="IPR050605">
    <property type="entry name" value="Olfactomedin-like_domain"/>
</dbReference>
<dbReference type="AlphaFoldDB" id="A0A482WNK4"/>
<feature type="transmembrane region" description="Helical" evidence="13">
    <location>
        <begin position="51"/>
        <end position="71"/>
    </location>
</feature>
<dbReference type="STRING" id="195883.A0A482WNK4"/>
<dbReference type="SUPFAM" id="SSF48726">
    <property type="entry name" value="Immunoglobulin"/>
    <property type="match status" value="2"/>
</dbReference>
<dbReference type="EMBL" id="QKKF02029694">
    <property type="protein sequence ID" value="RZF35073.1"/>
    <property type="molecule type" value="Genomic_DNA"/>
</dbReference>
<evidence type="ECO:0000256" key="8">
    <source>
        <dbReference type="ARBA" id="ARBA00023157"/>
    </source>
</evidence>
<evidence type="ECO:0000256" key="5">
    <source>
        <dbReference type="ARBA" id="ARBA00022729"/>
    </source>
</evidence>
<evidence type="ECO:0000256" key="4">
    <source>
        <dbReference type="ARBA" id="ARBA00022525"/>
    </source>
</evidence>
<feature type="domain" description="Ig-like" evidence="14">
    <location>
        <begin position="444"/>
        <end position="542"/>
    </location>
</feature>
<feature type="compositionally biased region" description="Low complexity" evidence="12">
    <location>
        <begin position="287"/>
        <end position="296"/>
    </location>
</feature>
<dbReference type="InterPro" id="IPR003599">
    <property type="entry name" value="Ig_sub"/>
</dbReference>
<evidence type="ECO:0000256" key="2">
    <source>
        <dbReference type="ARBA" id="ARBA00004613"/>
    </source>
</evidence>
<evidence type="ECO:0000313" key="17">
    <source>
        <dbReference type="Proteomes" id="UP000291343"/>
    </source>
</evidence>
<dbReference type="Gene3D" id="2.60.40.10">
    <property type="entry name" value="Immunoglobulins"/>
    <property type="match status" value="2"/>
</dbReference>
<feature type="compositionally biased region" description="Basic and acidic residues" evidence="12">
    <location>
        <begin position="277"/>
        <end position="286"/>
    </location>
</feature>
<dbReference type="InterPro" id="IPR008160">
    <property type="entry name" value="Collagen"/>
</dbReference>
<evidence type="ECO:0000256" key="3">
    <source>
        <dbReference type="ARBA" id="ARBA00022475"/>
    </source>
</evidence>
<feature type="domain" description="Olfactomedin-like" evidence="15">
    <location>
        <begin position="622"/>
        <end position="876"/>
    </location>
</feature>
<dbReference type="PANTHER" id="PTHR23192">
    <property type="entry name" value="OLFACTOMEDIN-RELATED"/>
    <property type="match status" value="1"/>
</dbReference>
<evidence type="ECO:0000313" key="16">
    <source>
        <dbReference type="EMBL" id="RZF35073.1"/>
    </source>
</evidence>
<evidence type="ECO:0000256" key="10">
    <source>
        <dbReference type="ARBA" id="ARBA00023319"/>
    </source>
</evidence>
<keyword evidence="7 13" id="KW-0472">Membrane</keyword>
<sequence>MEQKKKAASKCSNSPKCEQKKSAEVKRKKVGKGNRQTTCEFPSKDVRNNRLVYGLLAFVFCSQSLVSLHLYNYVSQVDARYLSTTLVLSRARRDSGGGGVVSDNTVTSSATGVASVQSEAAHAEFFDPKLRPELEKKDGKDNATKQDPTNPWVWLTSYSRIPLIAIQGFCQASREYCSPGPTGPPGPPGLPGTRGAPGVKGEPGERGHTGDAGPRGSTGEPGVPGARGLRGHPGPPGVKGLDGRNGVPGEPGLDGIPGRNGLDGVPGNNGSPGRDGSAGRDGKDGIDGTPGSIGPIGPAGPQGPRGMPGPRGKSGKPGTNGNPGNPGVGAWQVTVNGTKTSELLVPPSIVGSGAIFAVGPIAVHEGENIRLRCAATGTPRPTVQWQKIDSSTFPMGPWQEFSVTGHILNLTHVNREHMGTYTCIADNGIPPPSNHTFNLEVHFPPLIRIPPQMQQIGAMNGSTARLQCDVEAYPEAVRYWERNDGKLLENSDKYRIGIIDVDGKYKSRMQLNITRINPSDYGTYYCTVKNELGHIRGEITVSDLLVPPTTDEKVFGKRPPARVSLEQLCPEPESCPQCPDTKDLRCKEGVYSLYNLLGHKDLEVHPLHSNTTYLGLSNRTLDCQVYAVGKPVYLRHTNETFGSWMRDSCPRNDLSLEKYWMTSDRNNSYLFEYANKSVYRKGTPTREYRLDYPFSGNSHIIYNGTFIYNQLDRPTIVQYDLATGTSQTLDVSDATSPNGSMTHLYKTDYNHMDFAVDDNGLWVIYGLPVSNNTAVLKLDPISLGVQFAWNISLKHQKAGEMFIVCGVLYVVDSVTERTTNIRFALDLYKNLLLDDVNIPFTNPFRNTTMIGYNHKNKELFTWDRGNQLTYPIRYHEIGYNISKEEKGEPEANPLVQTGFEIYDTY</sequence>
<dbReference type="PROSITE" id="PS51132">
    <property type="entry name" value="OLF"/>
    <property type="match status" value="1"/>
</dbReference>
<dbReference type="GO" id="GO:0005615">
    <property type="term" value="C:extracellular space"/>
    <property type="evidence" value="ECO:0007669"/>
    <property type="project" value="TreeGrafter"/>
</dbReference>
<dbReference type="SMART" id="SM00284">
    <property type="entry name" value="OLF"/>
    <property type="match status" value="1"/>
</dbReference>
<dbReference type="SMART" id="SM00409">
    <property type="entry name" value="IG"/>
    <property type="match status" value="2"/>
</dbReference>
<dbReference type="Pfam" id="PF01391">
    <property type="entry name" value="Collagen"/>
    <property type="match status" value="2"/>
</dbReference>
<evidence type="ECO:0000256" key="6">
    <source>
        <dbReference type="ARBA" id="ARBA00022737"/>
    </source>
</evidence>
<feature type="disulfide bond" evidence="11">
    <location>
        <begin position="623"/>
        <end position="805"/>
    </location>
</feature>
<keyword evidence="4" id="KW-0964">Secreted</keyword>
<evidence type="ECO:0000256" key="11">
    <source>
        <dbReference type="PROSITE-ProRule" id="PRU00446"/>
    </source>
</evidence>
<keyword evidence="8 11" id="KW-1015">Disulfide bond</keyword>
<dbReference type="InterPro" id="IPR003112">
    <property type="entry name" value="Olfac-like_dom"/>
</dbReference>
<dbReference type="CDD" id="cd00096">
    <property type="entry name" value="Ig"/>
    <property type="match status" value="1"/>
</dbReference>
<feature type="compositionally biased region" description="Pro residues" evidence="12">
    <location>
        <begin position="181"/>
        <end position="190"/>
    </location>
</feature>
<dbReference type="PROSITE" id="PS50835">
    <property type="entry name" value="IG_LIKE"/>
    <property type="match status" value="2"/>
</dbReference>
<dbReference type="SMR" id="A0A482WNK4"/>
<dbReference type="Pfam" id="PF02191">
    <property type="entry name" value="OLF"/>
    <property type="match status" value="1"/>
</dbReference>
<dbReference type="InterPro" id="IPR036179">
    <property type="entry name" value="Ig-like_dom_sf"/>
</dbReference>
<keyword evidence="6" id="KW-0677">Repeat</keyword>
<keyword evidence="3" id="KW-1003">Cell membrane</keyword>
<dbReference type="InParanoid" id="A0A482WNK4"/>
<feature type="region of interest" description="Disordered" evidence="12">
    <location>
        <begin position="124"/>
        <end position="150"/>
    </location>
</feature>
<keyword evidence="10" id="KW-0393">Immunoglobulin domain</keyword>
<dbReference type="SMART" id="SM00408">
    <property type="entry name" value="IGc2"/>
    <property type="match status" value="2"/>
</dbReference>
<evidence type="ECO:0000256" key="7">
    <source>
        <dbReference type="ARBA" id="ARBA00023136"/>
    </source>
</evidence>
<dbReference type="GO" id="GO:0007165">
    <property type="term" value="P:signal transduction"/>
    <property type="evidence" value="ECO:0007669"/>
    <property type="project" value="TreeGrafter"/>
</dbReference>
<reference evidence="16 17" key="1">
    <citation type="journal article" date="2017" name="Gigascience">
        <title>Genome sequence of the small brown planthopper, Laodelphax striatellus.</title>
        <authorList>
            <person name="Zhu J."/>
            <person name="Jiang F."/>
            <person name="Wang X."/>
            <person name="Yang P."/>
            <person name="Bao Y."/>
            <person name="Zhao W."/>
            <person name="Wang W."/>
            <person name="Lu H."/>
            <person name="Wang Q."/>
            <person name="Cui N."/>
            <person name="Li J."/>
            <person name="Chen X."/>
            <person name="Luo L."/>
            <person name="Yu J."/>
            <person name="Kang L."/>
            <person name="Cui F."/>
        </authorList>
    </citation>
    <scope>NUCLEOTIDE SEQUENCE [LARGE SCALE GENOMIC DNA]</scope>
    <source>
        <strain evidence="16">Lst14</strain>
    </source>
</reference>